<feature type="transmembrane region" description="Helical" evidence="1">
    <location>
        <begin position="249"/>
        <end position="267"/>
    </location>
</feature>
<dbReference type="EMBL" id="JAGGLJ010000007">
    <property type="protein sequence ID" value="MBP2025442.1"/>
    <property type="molecule type" value="Genomic_DNA"/>
</dbReference>
<evidence type="ECO:0000256" key="2">
    <source>
        <dbReference type="NCBIfam" id="TIGR00210"/>
    </source>
</evidence>
<feature type="transmembrane region" description="Helical" evidence="1">
    <location>
        <begin position="36"/>
        <end position="53"/>
    </location>
</feature>
<feature type="transmembrane region" description="Helical" evidence="1">
    <location>
        <begin position="65"/>
        <end position="85"/>
    </location>
</feature>
<comment type="similarity">
    <text evidence="1">Belongs to the glutamate:Na(+) symporter (ESS) (TC 2.A.27) family.</text>
</comment>
<dbReference type="Proteomes" id="UP001519306">
    <property type="component" value="Unassembled WGS sequence"/>
</dbReference>
<keyword evidence="1" id="KW-0812">Transmembrane</keyword>
<evidence type="ECO:0000313" key="4">
    <source>
        <dbReference type="Proteomes" id="UP001519306"/>
    </source>
</evidence>
<feature type="transmembrane region" description="Helical" evidence="1">
    <location>
        <begin position="160"/>
        <end position="179"/>
    </location>
</feature>
<dbReference type="HAMAP" id="MF_02062">
    <property type="entry name" value="GltS"/>
    <property type="match status" value="1"/>
</dbReference>
<evidence type="ECO:0000256" key="1">
    <source>
        <dbReference type="HAMAP-Rule" id="MF_02062"/>
    </source>
</evidence>
<keyword evidence="1" id="KW-0739">Sodium transport</keyword>
<name>A0ABS4KCG5_9FIRM</name>
<feature type="transmembrane region" description="Helical" evidence="1">
    <location>
        <begin position="338"/>
        <end position="356"/>
    </location>
</feature>
<keyword evidence="1" id="KW-0769">Symport</keyword>
<keyword evidence="1" id="KW-1133">Transmembrane helix</keyword>
<keyword evidence="1" id="KW-0029">Amino-acid transport</keyword>
<feature type="transmembrane region" description="Helical" evidence="1">
    <location>
        <begin position="279"/>
        <end position="299"/>
    </location>
</feature>
<keyword evidence="1" id="KW-0813">Transport</keyword>
<comment type="subcellular location">
    <subcellularLocation>
        <location evidence="1">Cell membrane</location>
        <topology evidence="1">Multi-pass membrane protein</topology>
    </subcellularLocation>
</comment>
<organism evidence="3 4">
    <name type="scientific">Peptoniphilus stercorisuis</name>
    <dbReference type="NCBI Taxonomy" id="1436965"/>
    <lineage>
        <taxon>Bacteria</taxon>
        <taxon>Bacillati</taxon>
        <taxon>Bacillota</taxon>
        <taxon>Tissierellia</taxon>
        <taxon>Tissierellales</taxon>
        <taxon>Peptoniphilaceae</taxon>
        <taxon>Peptoniphilus</taxon>
    </lineage>
</organism>
<comment type="caution">
    <text evidence="3">The sequence shown here is derived from an EMBL/GenBank/DDBJ whole genome shotgun (WGS) entry which is preliminary data.</text>
</comment>
<sequence length="402" mass="43593">MIIKPDMMQTAAICIVVLFIGKWIKGKVDFFEKFCIPAPVIGGFLFAIIHLFLREFGILEFQMDVTFQDPFMMFFFTSIGLIASIDIIKKGGVGVIIFYIATVILVFLQNGVGIGIAKFLGEDSLLGLLCGSITMVGGHGTAGVWGPEFVKNGFVGANEIGMAAATFGLIMGSLIGGPIGGRLIKKNNLAPSVLDKEENIRYKEEELINTVVEEINVNEILKTMAVIFVSIAIGVILKNELLKLWQKLILPAYVTSMLIAGIYRNTIGRKGTFKVNERCANLLGDIGLNMFLAMALTNLKLWQLAEVAGPMIIILLVQTLIIVLYTTFVTFNIMGRDYDAAVLSAGMCGFGMGATANGVANMSSVVEKYGPAPKAFFILPIVGAFLIDLTNTFAITFFASLF</sequence>
<keyword evidence="1" id="KW-1003">Cell membrane</keyword>
<keyword evidence="1" id="KW-0472">Membrane</keyword>
<feature type="transmembrane region" description="Helical" evidence="1">
    <location>
        <begin position="220"/>
        <end position="237"/>
    </location>
</feature>
<keyword evidence="4" id="KW-1185">Reference proteome</keyword>
<gene>
    <name evidence="3" type="ORF">J2Z71_000972</name>
</gene>
<accession>A0ABS4KCG5</accession>
<evidence type="ECO:0000313" key="3">
    <source>
        <dbReference type="EMBL" id="MBP2025442.1"/>
    </source>
</evidence>
<dbReference type="Pfam" id="PF03616">
    <property type="entry name" value="Glt_symporter"/>
    <property type="match status" value="1"/>
</dbReference>
<dbReference type="InterPro" id="IPR004445">
    <property type="entry name" value="GltS"/>
</dbReference>
<keyword evidence="1" id="KW-0915">Sodium</keyword>
<dbReference type="NCBIfam" id="TIGR00210">
    <property type="entry name" value="gltS"/>
    <property type="match status" value="1"/>
</dbReference>
<keyword evidence="1" id="KW-0406">Ion transport</keyword>
<dbReference type="PANTHER" id="PTHR36178">
    <property type="entry name" value="SLR0625 PROTEIN"/>
    <property type="match status" value="1"/>
</dbReference>
<feature type="transmembrane region" description="Helical" evidence="1">
    <location>
        <begin position="311"/>
        <end position="331"/>
    </location>
</feature>
<protein>
    <recommendedName>
        <fullName evidence="1 2">Sodium/glutamate symporter</fullName>
    </recommendedName>
</protein>
<feature type="transmembrane region" description="Helical" evidence="1">
    <location>
        <begin position="376"/>
        <end position="401"/>
    </location>
</feature>
<feature type="transmembrane region" description="Helical" evidence="1">
    <location>
        <begin position="91"/>
        <end position="113"/>
    </location>
</feature>
<dbReference type="PANTHER" id="PTHR36178:SF1">
    <property type="entry name" value="SODIUM_GLUTAMATE SYMPORTER"/>
    <property type="match status" value="1"/>
</dbReference>
<proteinExistence type="inferred from homology"/>
<reference evidence="3 4" key="1">
    <citation type="submission" date="2021-03" db="EMBL/GenBank/DDBJ databases">
        <title>Genomic Encyclopedia of Type Strains, Phase IV (KMG-IV): sequencing the most valuable type-strain genomes for metagenomic binning, comparative biology and taxonomic classification.</title>
        <authorList>
            <person name="Goeker M."/>
        </authorList>
    </citation>
    <scope>NUCLEOTIDE SEQUENCE [LARGE SCALE GENOMIC DNA]</scope>
    <source>
        <strain evidence="3 4">DSM 27563</strain>
    </source>
</reference>
<comment type="function">
    <text evidence="1">Catalyzes the sodium-dependent transport of glutamate.</text>
</comment>